<evidence type="ECO:0000256" key="3">
    <source>
        <dbReference type="ARBA" id="ARBA00022989"/>
    </source>
</evidence>
<reference evidence="9" key="1">
    <citation type="submission" date="2023-08" db="EMBL/GenBank/DDBJ databases">
        <title>Emergence of clinically-relevant ST2 carbapenem-resistant Acinetobacter baumannii strains in hospital sewages in Zhejiang, East of China.</title>
        <authorList>
            <person name="Kaichao C."/>
            <person name="Zhang R."/>
        </authorList>
    </citation>
    <scope>NUCLEOTIDE SEQUENCE</scope>
    <source>
        <strain evidence="9">M-RB-37</strain>
    </source>
</reference>
<evidence type="ECO:0000259" key="8">
    <source>
        <dbReference type="Pfam" id="PF15864"/>
    </source>
</evidence>
<evidence type="ECO:0000256" key="5">
    <source>
        <dbReference type="SAM" id="Phobius"/>
    </source>
</evidence>
<dbReference type="Pfam" id="PF11846">
    <property type="entry name" value="Wzy_C_2"/>
    <property type="match status" value="1"/>
</dbReference>
<evidence type="ECO:0000313" key="10">
    <source>
        <dbReference type="Proteomes" id="UP001243844"/>
    </source>
</evidence>
<keyword evidence="4 5" id="KW-0472">Membrane</keyword>
<name>A0AAW8JB24_9GAMM</name>
<feature type="transmembrane region" description="Helical" evidence="5">
    <location>
        <begin position="389"/>
        <end position="405"/>
    </location>
</feature>
<dbReference type="PANTHER" id="PTHR37422">
    <property type="entry name" value="TEICHURONIC ACID BIOSYNTHESIS PROTEIN TUAE"/>
    <property type="match status" value="1"/>
</dbReference>
<evidence type="ECO:0000259" key="6">
    <source>
        <dbReference type="Pfam" id="PF04932"/>
    </source>
</evidence>
<feature type="transmembrane region" description="Helical" evidence="5">
    <location>
        <begin position="208"/>
        <end position="225"/>
    </location>
</feature>
<feature type="transmembrane region" description="Helical" evidence="5">
    <location>
        <begin position="417"/>
        <end position="435"/>
    </location>
</feature>
<dbReference type="Pfam" id="PF15864">
    <property type="entry name" value="PglL_A"/>
    <property type="match status" value="1"/>
</dbReference>
<keyword evidence="3 5" id="KW-1133">Transmembrane helix</keyword>
<evidence type="ECO:0000256" key="1">
    <source>
        <dbReference type="ARBA" id="ARBA00004141"/>
    </source>
</evidence>
<evidence type="ECO:0000259" key="7">
    <source>
        <dbReference type="Pfam" id="PF11846"/>
    </source>
</evidence>
<evidence type="ECO:0000313" key="9">
    <source>
        <dbReference type="EMBL" id="MDQ8936123.1"/>
    </source>
</evidence>
<feature type="domain" description="Virulence factor membrane-bound polymerase C-terminal" evidence="7">
    <location>
        <begin position="372"/>
        <end position="537"/>
    </location>
</feature>
<feature type="transmembrane region" description="Helical" evidence="5">
    <location>
        <begin position="237"/>
        <end position="260"/>
    </location>
</feature>
<feature type="transmembrane region" description="Helical" evidence="5">
    <location>
        <begin position="184"/>
        <end position="202"/>
    </location>
</feature>
<dbReference type="InterPro" id="IPR021797">
    <property type="entry name" value="Wzy_C_2"/>
</dbReference>
<dbReference type="GO" id="GO:0016020">
    <property type="term" value="C:membrane"/>
    <property type="evidence" value="ECO:0007669"/>
    <property type="project" value="UniProtKB-SubCell"/>
</dbReference>
<dbReference type="Pfam" id="PF04932">
    <property type="entry name" value="Wzy_C"/>
    <property type="match status" value="1"/>
</dbReference>
<organism evidence="9 10">
    <name type="scientific">Acinetobacter rudis</name>
    <dbReference type="NCBI Taxonomy" id="632955"/>
    <lineage>
        <taxon>Bacteria</taxon>
        <taxon>Pseudomonadati</taxon>
        <taxon>Pseudomonadota</taxon>
        <taxon>Gammaproteobacteria</taxon>
        <taxon>Moraxellales</taxon>
        <taxon>Moraxellaceae</taxon>
        <taxon>Acinetobacter</taxon>
    </lineage>
</organism>
<dbReference type="InterPro" id="IPR051533">
    <property type="entry name" value="WaaL-like"/>
</dbReference>
<feature type="transmembrane region" description="Helical" evidence="5">
    <location>
        <begin position="158"/>
        <end position="179"/>
    </location>
</feature>
<proteinExistence type="predicted"/>
<feature type="domain" description="Protein glycosylation ligase" evidence="8">
    <location>
        <begin position="154"/>
        <end position="179"/>
    </location>
</feature>
<feature type="transmembrane region" description="Helical" evidence="5">
    <location>
        <begin position="365"/>
        <end position="383"/>
    </location>
</feature>
<dbReference type="Proteomes" id="UP001243844">
    <property type="component" value="Unassembled WGS sequence"/>
</dbReference>
<comment type="caution">
    <text evidence="9">The sequence shown here is derived from an EMBL/GenBank/DDBJ whole genome shotgun (WGS) entry which is preliminary data.</text>
</comment>
<accession>A0AAW8JB24</accession>
<evidence type="ECO:0000256" key="2">
    <source>
        <dbReference type="ARBA" id="ARBA00022692"/>
    </source>
</evidence>
<feature type="domain" description="O-antigen ligase-related" evidence="6">
    <location>
        <begin position="192"/>
        <end position="342"/>
    </location>
</feature>
<keyword evidence="2 5" id="KW-0812">Transmembrane</keyword>
<protein>
    <submittedName>
        <fullName evidence="9">Wzy polymerase domain-containing protein</fullName>
    </submittedName>
</protein>
<dbReference type="PANTHER" id="PTHR37422:SF21">
    <property type="entry name" value="EXOQ-LIKE PROTEIN"/>
    <property type="match status" value="1"/>
</dbReference>
<feature type="transmembrane region" description="Helical" evidence="5">
    <location>
        <begin position="28"/>
        <end position="47"/>
    </location>
</feature>
<feature type="transmembrane region" description="Helical" evidence="5">
    <location>
        <begin position="115"/>
        <end position="138"/>
    </location>
</feature>
<feature type="transmembrane region" description="Helical" evidence="5">
    <location>
        <begin position="59"/>
        <end position="79"/>
    </location>
</feature>
<dbReference type="RefSeq" id="WP_308976628.1">
    <property type="nucleotide sequence ID" value="NZ_JAVIDL010000018.1"/>
</dbReference>
<comment type="subcellular location">
    <subcellularLocation>
        <location evidence="1">Membrane</location>
        <topology evidence="1">Multi-pass membrane protein</topology>
    </subcellularLocation>
</comment>
<feature type="transmembrane region" description="Helical" evidence="5">
    <location>
        <begin position="335"/>
        <end position="358"/>
    </location>
</feature>
<feature type="transmembrane region" description="Helical" evidence="5">
    <location>
        <begin position="85"/>
        <end position="103"/>
    </location>
</feature>
<evidence type="ECO:0000256" key="4">
    <source>
        <dbReference type="ARBA" id="ARBA00023136"/>
    </source>
</evidence>
<sequence>MRVFFFILAALFMSAAWLSPVHRMPWTTFSSEILTFSAALSLCMCFIRQAPKIAKPQWIAAGIIVVPLLQWAAGLIIYFSTALLASAYLLMFWLMVVVGYNLAPNQQARERVFTCFSLLVLVISTLSAVIAVLQWLNLTGYLPGLVTVLKGNRPYANFAQPNNLATFLTLGVFACLYLFEQRVLAKRILVPTALLLIFAVALTQSRTSWVVCLFVPVYWLIKHYWKVKQHNHRISFPWLLFWVVSFVAAVILLPSLNIWIAAWSTQDPITTINVVDRASSGYLRFDMWAQALIALGQHPWFGYGWNQTGMAQIAAFDLYPSHEWYKSAHNMIFDLLLWNGLVIGTFIVGYLLCWLYWLNKGAKENVSIIAGLMVAAILIHAMLEYPIHYAYFLLPMGFLLGLVQSQYPRLPSVKLPVIFIQLIILAGVVLGTMMVRDFELYKNQSYLVTQKNLSIEDEKDLQKNIWVLTQFKERVWWIELSPQTQLTDAELAYIGRMVSNTASSYDLHKYAQLLAFNGKRSEAEHQLWIIQQLHGKTYQYDELVSTVKAN</sequence>
<dbReference type="AlphaFoldDB" id="A0AAW8JB24"/>
<dbReference type="InterPro" id="IPR031726">
    <property type="entry name" value="PglL_A"/>
</dbReference>
<dbReference type="InterPro" id="IPR007016">
    <property type="entry name" value="O-antigen_ligase-rel_domated"/>
</dbReference>
<dbReference type="EMBL" id="JAVIDL010000018">
    <property type="protein sequence ID" value="MDQ8936123.1"/>
    <property type="molecule type" value="Genomic_DNA"/>
</dbReference>
<gene>
    <name evidence="9" type="ORF">RFH47_10325</name>
</gene>